<proteinExistence type="predicted"/>
<accession>A0A0G1LMN9</accession>
<dbReference type="EMBL" id="LCKM01000036">
    <property type="protein sequence ID" value="KKT97288.1"/>
    <property type="molecule type" value="Genomic_DNA"/>
</dbReference>
<keyword evidence="1" id="KW-0732">Signal</keyword>
<comment type="caution">
    <text evidence="2">The sequence shown here is derived from an EMBL/GenBank/DDBJ whole genome shotgun (WGS) entry which is preliminary data.</text>
</comment>
<dbReference type="Proteomes" id="UP000034214">
    <property type="component" value="Unassembled WGS sequence"/>
</dbReference>
<sequence>MRFKLLALLLSVMVLVPVVVWAQDDCGNDTACLEKQINELKQSLDMSRAATKPLETEIQRLSSRIASIQKQIDRGVQNMKILEEDVKDRSGKVSASYTVM</sequence>
<gene>
    <name evidence="2" type="ORF">UW99_C0036G0015</name>
</gene>
<reference evidence="2 3" key="1">
    <citation type="journal article" date="2015" name="Nature">
        <title>rRNA introns, odd ribosomes, and small enigmatic genomes across a large radiation of phyla.</title>
        <authorList>
            <person name="Brown C.T."/>
            <person name="Hug L.A."/>
            <person name="Thomas B.C."/>
            <person name="Sharon I."/>
            <person name="Castelle C.J."/>
            <person name="Singh A."/>
            <person name="Wilkins M.J."/>
            <person name="Williams K.H."/>
            <person name="Banfield J.F."/>
        </authorList>
    </citation>
    <scope>NUCLEOTIDE SEQUENCE [LARGE SCALE GENOMIC DNA]</scope>
</reference>
<organism evidence="2 3">
    <name type="scientific">Candidatus Collierbacteria bacterium GW2011_GWC2_45_15</name>
    <dbReference type="NCBI Taxonomy" id="1618394"/>
    <lineage>
        <taxon>Bacteria</taxon>
        <taxon>Candidatus Collieribacteriota</taxon>
    </lineage>
</organism>
<feature type="signal peptide" evidence="1">
    <location>
        <begin position="1"/>
        <end position="22"/>
    </location>
</feature>
<protein>
    <submittedName>
        <fullName evidence="2">Uncharacterized protein</fullName>
    </submittedName>
</protein>
<name>A0A0G1LMN9_9BACT</name>
<evidence type="ECO:0000313" key="2">
    <source>
        <dbReference type="EMBL" id="KKT97288.1"/>
    </source>
</evidence>
<feature type="chain" id="PRO_5002538456" evidence="1">
    <location>
        <begin position="23"/>
        <end position="100"/>
    </location>
</feature>
<dbReference type="AlphaFoldDB" id="A0A0G1LMN9"/>
<evidence type="ECO:0000313" key="3">
    <source>
        <dbReference type="Proteomes" id="UP000034214"/>
    </source>
</evidence>
<feature type="non-terminal residue" evidence="2">
    <location>
        <position position="100"/>
    </location>
</feature>
<evidence type="ECO:0000256" key="1">
    <source>
        <dbReference type="SAM" id="SignalP"/>
    </source>
</evidence>